<dbReference type="GO" id="GO:0003908">
    <property type="term" value="F:methylated-DNA-[protein]-cysteine S-methyltransferase activity"/>
    <property type="evidence" value="ECO:0007669"/>
    <property type="project" value="UniProtKB-EC"/>
</dbReference>
<dbReference type="InterPro" id="IPR036217">
    <property type="entry name" value="MethylDNA_cys_MeTrfase_DNAb"/>
</dbReference>
<dbReference type="EMBL" id="FMZB01000001">
    <property type="protein sequence ID" value="SDC00642.1"/>
    <property type="molecule type" value="Genomic_DNA"/>
</dbReference>
<evidence type="ECO:0000256" key="7">
    <source>
        <dbReference type="ARBA" id="ARBA00023204"/>
    </source>
</evidence>
<dbReference type="CDD" id="cd06445">
    <property type="entry name" value="ATase"/>
    <property type="match status" value="1"/>
</dbReference>
<dbReference type="InterPro" id="IPR036388">
    <property type="entry name" value="WH-like_DNA-bd_sf"/>
</dbReference>
<dbReference type="GO" id="GO:0032259">
    <property type="term" value="P:methylation"/>
    <property type="evidence" value="ECO:0007669"/>
    <property type="project" value="UniProtKB-KW"/>
</dbReference>
<dbReference type="AlphaFoldDB" id="A0A1G6I275"/>
<comment type="similarity">
    <text evidence="2">Belongs to the MGMT family.</text>
</comment>
<evidence type="ECO:0000256" key="8">
    <source>
        <dbReference type="ARBA" id="ARBA00049348"/>
    </source>
</evidence>
<dbReference type="OrthoDB" id="9802228at2"/>
<evidence type="ECO:0000256" key="4">
    <source>
        <dbReference type="ARBA" id="ARBA00022603"/>
    </source>
</evidence>
<evidence type="ECO:0000313" key="12">
    <source>
        <dbReference type="Proteomes" id="UP000198666"/>
    </source>
</evidence>
<gene>
    <name evidence="11" type="ORF">SAMN05421663_101125</name>
</gene>
<keyword evidence="5 11" id="KW-0808">Transferase</keyword>
<keyword evidence="7" id="KW-0234">DNA repair</keyword>
<evidence type="ECO:0000256" key="1">
    <source>
        <dbReference type="ARBA" id="ARBA00001286"/>
    </source>
</evidence>
<evidence type="ECO:0000259" key="9">
    <source>
        <dbReference type="Pfam" id="PF01035"/>
    </source>
</evidence>
<dbReference type="Proteomes" id="UP000198666">
    <property type="component" value="Unassembled WGS sequence"/>
</dbReference>
<keyword evidence="6" id="KW-0227">DNA damage</keyword>
<dbReference type="NCBIfam" id="TIGR00589">
    <property type="entry name" value="ogt"/>
    <property type="match status" value="1"/>
</dbReference>
<organism evidence="11 12">
    <name type="scientific">Terribacillus halophilus</name>
    <dbReference type="NCBI Taxonomy" id="361279"/>
    <lineage>
        <taxon>Bacteria</taxon>
        <taxon>Bacillati</taxon>
        <taxon>Bacillota</taxon>
        <taxon>Bacilli</taxon>
        <taxon>Bacillales</taxon>
        <taxon>Bacillaceae</taxon>
        <taxon>Terribacillus</taxon>
    </lineage>
</organism>
<evidence type="ECO:0000259" key="10">
    <source>
        <dbReference type="Pfam" id="PF02870"/>
    </source>
</evidence>
<dbReference type="InterPro" id="IPR008332">
    <property type="entry name" value="MethylG_MeTrfase_N"/>
</dbReference>
<dbReference type="InterPro" id="IPR036631">
    <property type="entry name" value="MGMT_N_sf"/>
</dbReference>
<dbReference type="PANTHER" id="PTHR10815">
    <property type="entry name" value="METHYLATED-DNA--PROTEIN-CYSTEINE METHYLTRANSFERASE"/>
    <property type="match status" value="1"/>
</dbReference>
<dbReference type="SUPFAM" id="SSF53155">
    <property type="entry name" value="Methylated DNA-protein cysteine methyltransferase domain"/>
    <property type="match status" value="1"/>
</dbReference>
<dbReference type="InterPro" id="IPR001497">
    <property type="entry name" value="MethylDNA_cys_MeTrfase_AS"/>
</dbReference>
<dbReference type="STRING" id="361279.SAMN05421663_101125"/>
<name>A0A1G6I275_9BACI</name>
<proteinExistence type="inferred from homology"/>
<dbReference type="InterPro" id="IPR014048">
    <property type="entry name" value="MethylDNA_cys_MeTrfase_DNA-bd"/>
</dbReference>
<dbReference type="PROSITE" id="PS00374">
    <property type="entry name" value="MGMT"/>
    <property type="match status" value="1"/>
</dbReference>
<dbReference type="Gene3D" id="1.10.10.10">
    <property type="entry name" value="Winged helix-like DNA-binding domain superfamily/Winged helix DNA-binding domain"/>
    <property type="match status" value="1"/>
</dbReference>
<dbReference type="PANTHER" id="PTHR10815:SF13">
    <property type="entry name" value="METHYLATED-DNA--PROTEIN-CYSTEINE METHYLTRANSFERASE"/>
    <property type="match status" value="1"/>
</dbReference>
<dbReference type="Gene3D" id="3.30.160.70">
    <property type="entry name" value="Methylated DNA-protein cysteine methyltransferase domain"/>
    <property type="match status" value="1"/>
</dbReference>
<keyword evidence="4 11" id="KW-0489">Methyltransferase</keyword>
<protein>
    <recommendedName>
        <fullName evidence="3">methylated-DNA--[protein]-cysteine S-methyltransferase</fullName>
        <ecNumber evidence="3">2.1.1.63</ecNumber>
    </recommendedName>
</protein>
<dbReference type="Pfam" id="PF02870">
    <property type="entry name" value="Methyltransf_1N"/>
    <property type="match status" value="1"/>
</dbReference>
<dbReference type="Pfam" id="PF01035">
    <property type="entry name" value="DNA_binding_1"/>
    <property type="match status" value="1"/>
</dbReference>
<keyword evidence="12" id="KW-1185">Reference proteome</keyword>
<evidence type="ECO:0000313" key="11">
    <source>
        <dbReference type="EMBL" id="SDC00642.1"/>
    </source>
</evidence>
<evidence type="ECO:0000256" key="6">
    <source>
        <dbReference type="ARBA" id="ARBA00022763"/>
    </source>
</evidence>
<comment type="catalytic activity">
    <reaction evidence="8">
        <text>a 6-O-methyl-2'-deoxyguanosine in DNA + L-cysteinyl-[protein] = S-methyl-L-cysteinyl-[protein] + a 2'-deoxyguanosine in DNA</text>
        <dbReference type="Rhea" id="RHEA:24000"/>
        <dbReference type="Rhea" id="RHEA-COMP:10131"/>
        <dbReference type="Rhea" id="RHEA-COMP:10132"/>
        <dbReference type="Rhea" id="RHEA-COMP:11367"/>
        <dbReference type="Rhea" id="RHEA-COMP:11368"/>
        <dbReference type="ChEBI" id="CHEBI:29950"/>
        <dbReference type="ChEBI" id="CHEBI:82612"/>
        <dbReference type="ChEBI" id="CHEBI:85445"/>
        <dbReference type="ChEBI" id="CHEBI:85448"/>
        <dbReference type="EC" id="2.1.1.63"/>
    </reaction>
</comment>
<dbReference type="EC" id="2.1.1.63" evidence="3"/>
<accession>A0A1G6I275</accession>
<dbReference type="FunFam" id="1.10.10.10:FF:000214">
    <property type="entry name" value="Methylated-DNA--protein-cysteine methyltransferase"/>
    <property type="match status" value="1"/>
</dbReference>
<sequence length="153" mass="17165">MSYIENVLTPIGNIRITATDSLITSITFTNDTSHFDNELTKMARMQLEAFFLGQRHTFELPLASTGTAFQQRIWQQVKTIPIGTTTTYSAIAAQAGNSQAVRAAANAIGRNAFAIAIPCHRVIGKNNQITGYAWEPWRKEWLLKFEQARSEHH</sequence>
<dbReference type="RefSeq" id="WP_093724957.1">
    <property type="nucleotide sequence ID" value="NZ_FMZB01000001.1"/>
</dbReference>
<comment type="catalytic activity">
    <reaction evidence="1">
        <text>a 4-O-methyl-thymidine in DNA + L-cysteinyl-[protein] = a thymidine in DNA + S-methyl-L-cysteinyl-[protein]</text>
        <dbReference type="Rhea" id="RHEA:53428"/>
        <dbReference type="Rhea" id="RHEA-COMP:10131"/>
        <dbReference type="Rhea" id="RHEA-COMP:10132"/>
        <dbReference type="Rhea" id="RHEA-COMP:13555"/>
        <dbReference type="Rhea" id="RHEA-COMP:13556"/>
        <dbReference type="ChEBI" id="CHEBI:29950"/>
        <dbReference type="ChEBI" id="CHEBI:82612"/>
        <dbReference type="ChEBI" id="CHEBI:137386"/>
        <dbReference type="ChEBI" id="CHEBI:137387"/>
        <dbReference type="EC" id="2.1.1.63"/>
    </reaction>
</comment>
<feature type="domain" description="Methylguanine DNA methyltransferase ribonuclease-like" evidence="10">
    <location>
        <begin position="9"/>
        <end position="63"/>
    </location>
</feature>
<evidence type="ECO:0000256" key="3">
    <source>
        <dbReference type="ARBA" id="ARBA00011918"/>
    </source>
</evidence>
<reference evidence="12" key="1">
    <citation type="submission" date="2016-10" db="EMBL/GenBank/DDBJ databases">
        <authorList>
            <person name="Varghese N."/>
            <person name="Submissions S."/>
        </authorList>
    </citation>
    <scope>NUCLEOTIDE SEQUENCE [LARGE SCALE GENOMIC DNA]</scope>
    <source>
        <strain evidence="12">DSM 21620</strain>
    </source>
</reference>
<evidence type="ECO:0000256" key="2">
    <source>
        <dbReference type="ARBA" id="ARBA00008711"/>
    </source>
</evidence>
<feature type="domain" description="Methylated-DNA-[protein]-cysteine S-methyltransferase DNA binding" evidence="9">
    <location>
        <begin position="68"/>
        <end position="147"/>
    </location>
</feature>
<dbReference type="SUPFAM" id="SSF46767">
    <property type="entry name" value="Methylated DNA-protein cysteine methyltransferase, C-terminal domain"/>
    <property type="match status" value="1"/>
</dbReference>
<evidence type="ECO:0000256" key="5">
    <source>
        <dbReference type="ARBA" id="ARBA00022679"/>
    </source>
</evidence>
<dbReference type="GO" id="GO:0006281">
    <property type="term" value="P:DNA repair"/>
    <property type="evidence" value="ECO:0007669"/>
    <property type="project" value="UniProtKB-KW"/>
</dbReference>